<organism evidence="1 2">
    <name type="scientific">Eeniella nana</name>
    <name type="common">Yeast</name>
    <name type="synonym">Brettanomyces nanus</name>
    <dbReference type="NCBI Taxonomy" id="13502"/>
    <lineage>
        <taxon>Eukaryota</taxon>
        <taxon>Fungi</taxon>
        <taxon>Dikarya</taxon>
        <taxon>Ascomycota</taxon>
        <taxon>Saccharomycotina</taxon>
        <taxon>Pichiomycetes</taxon>
        <taxon>Pichiales</taxon>
        <taxon>Pichiaceae</taxon>
        <taxon>Brettanomyces</taxon>
    </lineage>
</organism>
<proteinExistence type="predicted"/>
<keyword evidence="2" id="KW-1185">Reference proteome</keyword>
<dbReference type="KEGG" id="bnn:FOA43_004687"/>
<dbReference type="GO" id="GO:0006401">
    <property type="term" value="P:RNA catabolic process"/>
    <property type="evidence" value="ECO:0007669"/>
    <property type="project" value="InterPro"/>
</dbReference>
<evidence type="ECO:0000313" key="1">
    <source>
        <dbReference type="EMBL" id="QPG77279.1"/>
    </source>
</evidence>
<dbReference type="OrthoDB" id="185373at2759"/>
<dbReference type="AlphaFoldDB" id="A0A875SCX0"/>
<sequence>MARLSTYTPLICIVSSDTNSDCEQWIQPPETSEYHTGYVDSGSDNWNKHLEKRTKTETLENGWNGQSKADTETKENVDEADGDISVNYLRGRRLLGETYDFKKSCGYEMLVMEEKDDGICGLSDDKIMELKGICEKVISYGHDEIPDKDSDTIERVKEWIDDYRSTASGNNNENLVASSQYIDSSIFQQFIWIVEKYGVASTLDRSDYRHRKRMGIKLPATPIDSTGDELNSYVTRLDSLDFKNNQELLPYLTDIYMTLTDSPLLSAHSFNLIISFFAKQYKTLECYQIRTKMEKLNRQANTETINILLDVTFRKHHQWSKKSNTLELLGLFGRPKSENSLEVLRPNGTTCHVMYRGLEDSDLKQKILETMIDSKVSLFRIAEYIAEEKLKVGRSPEDVCKLLTDHKVKWSYPPIASKFVDWYLEAEQPAKAWEITLEAAKNNNSQAPSFRIVRKFYWHFIKGNKFYNCIALANYLRFALDYKEDYQGWNYLLNGMVHLQPFEYWCLVAKKLYQLNLMEKNTNKGGETDILTKKQYETVNQYGNNLQEGFDIRRPFESNLEKQLADQILKRLFWEDGPKWELQDNTMDFQHTTELFINASK</sequence>
<protein>
    <submittedName>
        <fullName evidence="1">Uncharacterized protein</fullName>
    </submittedName>
</protein>
<dbReference type="RefSeq" id="XP_038780844.1">
    <property type="nucleotide sequence ID" value="XM_038924916.1"/>
</dbReference>
<dbReference type="InterPro" id="IPR013924">
    <property type="entry name" value="RNase_H2_suC"/>
</dbReference>
<dbReference type="GO" id="GO:0032299">
    <property type="term" value="C:ribonuclease H2 complex"/>
    <property type="evidence" value="ECO:0007669"/>
    <property type="project" value="InterPro"/>
</dbReference>
<reference evidence="1" key="1">
    <citation type="submission" date="2020-10" db="EMBL/GenBank/DDBJ databases">
        <authorList>
            <person name="Roach M.J.R."/>
        </authorList>
    </citation>
    <scope>NUCLEOTIDE SEQUENCE</scope>
    <source>
        <strain evidence="1">CBS 1945</strain>
    </source>
</reference>
<evidence type="ECO:0000313" key="2">
    <source>
        <dbReference type="Proteomes" id="UP000662931"/>
    </source>
</evidence>
<dbReference type="Proteomes" id="UP000662931">
    <property type="component" value="Chromosome 4"/>
</dbReference>
<name>A0A875SCX0_EENNA</name>
<dbReference type="GeneID" id="62198087"/>
<gene>
    <name evidence="1" type="ORF">FOA43_004687</name>
</gene>
<dbReference type="Gene3D" id="2.40.128.680">
    <property type="match status" value="1"/>
</dbReference>
<accession>A0A875SCX0</accession>
<dbReference type="Pfam" id="PF08615">
    <property type="entry name" value="RNase_H2_suC"/>
    <property type="match status" value="1"/>
</dbReference>
<dbReference type="EMBL" id="CP064815">
    <property type="protein sequence ID" value="QPG77279.1"/>
    <property type="molecule type" value="Genomic_DNA"/>
</dbReference>